<keyword evidence="9 15" id="KW-0472">Membrane</keyword>
<keyword evidence="6 15" id="KW-0812">Transmembrane</keyword>
<feature type="compositionally biased region" description="Low complexity" evidence="14">
    <location>
        <begin position="458"/>
        <end position="478"/>
    </location>
</feature>
<feature type="region of interest" description="Disordered" evidence="14">
    <location>
        <begin position="337"/>
        <end position="390"/>
    </location>
</feature>
<dbReference type="InterPro" id="IPR027359">
    <property type="entry name" value="Volt_channel_dom_sf"/>
</dbReference>
<evidence type="ECO:0000313" key="17">
    <source>
        <dbReference type="RefSeq" id="XP_045372659.1"/>
    </source>
</evidence>
<keyword evidence="7 15" id="KW-1133">Transmembrane helix</keyword>
<name>A0A9W3HGY3_CAMBA</name>
<organism evidence="17">
    <name type="scientific">Camelus bactrianus</name>
    <name type="common">Bactrian camel</name>
    <dbReference type="NCBI Taxonomy" id="9837"/>
    <lineage>
        <taxon>Eukaryota</taxon>
        <taxon>Metazoa</taxon>
        <taxon>Chordata</taxon>
        <taxon>Craniata</taxon>
        <taxon>Vertebrata</taxon>
        <taxon>Euteleostomi</taxon>
        <taxon>Mammalia</taxon>
        <taxon>Eutheria</taxon>
        <taxon>Laurasiatheria</taxon>
        <taxon>Artiodactyla</taxon>
        <taxon>Tylopoda</taxon>
        <taxon>Camelidae</taxon>
        <taxon>Camelus</taxon>
    </lineage>
</organism>
<dbReference type="GO" id="GO:0022832">
    <property type="term" value="F:voltage-gated channel activity"/>
    <property type="evidence" value="ECO:0007669"/>
    <property type="project" value="InterPro"/>
</dbReference>
<dbReference type="RefSeq" id="XP_045372659.1">
    <property type="nucleotide sequence ID" value="XM_045516703.1"/>
</dbReference>
<comment type="function">
    <text evidence="12">Voltage-sensor protein present on the post-synaptic side of glutamatergic mossy fibers and granule cells in the cerebellum. Despite the presence of a voltage-sensor segment, does not form a functional ion channel and its precise role remains unclear. Undergoes both rapid and slow structural rearrangements in response to changes in voltage. Contains a zinc-binding site that can regulate the slow conformational transition.</text>
</comment>
<evidence type="ECO:0000256" key="9">
    <source>
        <dbReference type="ARBA" id="ARBA00023136"/>
    </source>
</evidence>
<dbReference type="CTD" id="123591"/>
<proteinExistence type="predicted"/>
<reference evidence="17" key="1">
    <citation type="submission" date="2025-08" db="UniProtKB">
        <authorList>
            <consortium name="RefSeq"/>
        </authorList>
    </citation>
    <scope>IDENTIFICATION</scope>
    <source>
        <tissue evidence="17">Blood</tissue>
    </source>
</reference>
<dbReference type="AlphaFoldDB" id="A0A9W3HGY3"/>
<evidence type="ECO:0000256" key="3">
    <source>
        <dbReference type="ARBA" id="ARBA00004651"/>
    </source>
</evidence>
<evidence type="ECO:0000256" key="15">
    <source>
        <dbReference type="SAM" id="Phobius"/>
    </source>
</evidence>
<evidence type="ECO:0000256" key="2">
    <source>
        <dbReference type="ARBA" id="ARBA00004484"/>
    </source>
</evidence>
<evidence type="ECO:0000259" key="16">
    <source>
        <dbReference type="Pfam" id="PF00520"/>
    </source>
</evidence>
<gene>
    <name evidence="17" type="primary">TMEM266</name>
</gene>
<feature type="compositionally biased region" description="Polar residues" evidence="14">
    <location>
        <begin position="479"/>
        <end position="491"/>
    </location>
</feature>
<dbReference type="PANTHER" id="PTHR46842">
    <property type="entry name" value="TRANSMEMBRANE PROTEIN 266"/>
    <property type="match status" value="1"/>
</dbReference>
<evidence type="ECO:0000256" key="13">
    <source>
        <dbReference type="ARBA" id="ARBA00067392"/>
    </source>
</evidence>
<evidence type="ECO:0000256" key="11">
    <source>
        <dbReference type="ARBA" id="ARBA00023273"/>
    </source>
</evidence>
<evidence type="ECO:0000256" key="5">
    <source>
        <dbReference type="ARBA" id="ARBA00022475"/>
    </source>
</evidence>
<accession>A0A9W3HGY3</accession>
<dbReference type="GO" id="GO:0043204">
    <property type="term" value="C:perikaryon"/>
    <property type="evidence" value="ECO:0007669"/>
    <property type="project" value="UniProtKB-SubCell"/>
</dbReference>
<dbReference type="SUPFAM" id="SSF81324">
    <property type="entry name" value="Voltage-gated potassium channels"/>
    <property type="match status" value="1"/>
</dbReference>
<dbReference type="Gene3D" id="1.20.120.350">
    <property type="entry name" value="Voltage-gated potassium channels. Chain C"/>
    <property type="match status" value="1"/>
</dbReference>
<comment type="subcellular location">
    <subcellularLocation>
        <location evidence="3">Cell membrane</location>
        <topology evidence="3">Multi-pass membrane protein</topology>
    </subcellularLocation>
    <subcellularLocation>
        <location evidence="1">Cell projection</location>
        <location evidence="1">Dendrite</location>
    </subcellularLocation>
    <subcellularLocation>
        <location evidence="2">Perikaryon</location>
    </subcellularLocation>
</comment>
<keyword evidence="8" id="KW-0175">Coiled coil</keyword>
<dbReference type="InterPro" id="IPR042857">
    <property type="entry name" value="TMEM266"/>
</dbReference>
<dbReference type="GO" id="GO:0030425">
    <property type="term" value="C:dendrite"/>
    <property type="evidence" value="ECO:0007669"/>
    <property type="project" value="UniProtKB-SubCell"/>
</dbReference>
<dbReference type="Pfam" id="PF00520">
    <property type="entry name" value="Ion_trans"/>
    <property type="match status" value="1"/>
</dbReference>
<feature type="compositionally biased region" description="Pro residues" evidence="14">
    <location>
        <begin position="500"/>
        <end position="512"/>
    </location>
</feature>
<feature type="region of interest" description="Disordered" evidence="14">
    <location>
        <begin position="454"/>
        <end position="557"/>
    </location>
</feature>
<evidence type="ECO:0000256" key="6">
    <source>
        <dbReference type="ARBA" id="ARBA00022692"/>
    </source>
</evidence>
<protein>
    <recommendedName>
        <fullName evidence="13">Transmembrane protein 266</fullName>
    </recommendedName>
</protein>
<sequence>MALAASFNMTNPQPAIEGGISEVEIISQQVDEETKSIAPVQLANLAYRDLPLAAVDLSTAGSQLLSNLDEDYQREGSTWLKPCCGKRAAVWQVFLLSASVNSFLVACVILVVILLTLELLIDIKLLQFSSAFQFAGVIHWISLVILSVFFSETVLRIVVLGIWDYIENKIEVFDGAVIILSLAPMVASTVANGPRSPWDAISLIIMLRIWRVKRVIDAYVLPVKVEMEMVIQQYEKAKVIQEEQLERLTQICQEQGVTHCCSQLRPVPSRAEDTSGAYPGRKSPEELFHTPYLRGGETEERSKGPILSQQAGCFTRTWVPDTQSSPALGQMRHAVPMEDQKAAESLWETSASSCGDGGRGGSTGVGERELATAPTPGRSGTPSHSPLSVPSSVEAVVKDDMNSYISQYYNGPSSDSGVPEPAVCMVTTAAIDIHQPNISSDLFSVDMPLKLGSNGTCASATSESASRTTRSSVTRAQSDSSQTLGSSTDCSTAREEPSSEPSPSPLPLPPPSKQQMAEAMVQDLLSSLSEDPCPSQRALDPAPLAWPSPAGSAQTSPELKHRVSLFNQKNQEGFTVFQIKPVIHFQPAVPVLEEKFRSLESKEQKLHRVPEA</sequence>
<feature type="transmembrane region" description="Helical" evidence="15">
    <location>
        <begin position="93"/>
        <end position="117"/>
    </location>
</feature>
<dbReference type="FunFam" id="1.20.120.350:FF:000041">
    <property type="entry name" value="Transmembrane protein 266"/>
    <property type="match status" value="1"/>
</dbReference>
<evidence type="ECO:0000256" key="12">
    <source>
        <dbReference type="ARBA" id="ARBA00056548"/>
    </source>
</evidence>
<dbReference type="PANTHER" id="PTHR46842:SF1">
    <property type="entry name" value="TRANSMEMBRANE PROTEIN 266"/>
    <property type="match status" value="1"/>
</dbReference>
<dbReference type="InterPro" id="IPR005821">
    <property type="entry name" value="Ion_trans_dom"/>
</dbReference>
<evidence type="ECO:0000256" key="14">
    <source>
        <dbReference type="SAM" id="MobiDB-lite"/>
    </source>
</evidence>
<dbReference type="GO" id="GO:0005886">
    <property type="term" value="C:plasma membrane"/>
    <property type="evidence" value="ECO:0007669"/>
    <property type="project" value="UniProtKB-SubCell"/>
</dbReference>
<feature type="transmembrane region" description="Helical" evidence="15">
    <location>
        <begin position="172"/>
        <end position="191"/>
    </location>
</feature>
<evidence type="ECO:0000256" key="10">
    <source>
        <dbReference type="ARBA" id="ARBA00023157"/>
    </source>
</evidence>
<evidence type="ECO:0000256" key="7">
    <source>
        <dbReference type="ARBA" id="ARBA00022989"/>
    </source>
</evidence>
<feature type="domain" description="Ion transport" evidence="16">
    <location>
        <begin position="102"/>
        <end position="217"/>
    </location>
</feature>
<comment type="subunit">
    <text evidence="4">Homodimer; disulfide-linked.</text>
</comment>
<evidence type="ECO:0000256" key="4">
    <source>
        <dbReference type="ARBA" id="ARBA00011748"/>
    </source>
</evidence>
<evidence type="ECO:0000256" key="8">
    <source>
        <dbReference type="ARBA" id="ARBA00023054"/>
    </source>
</evidence>
<evidence type="ECO:0000256" key="1">
    <source>
        <dbReference type="ARBA" id="ARBA00004279"/>
    </source>
</evidence>
<keyword evidence="11" id="KW-0966">Cell projection</keyword>
<keyword evidence="5" id="KW-1003">Cell membrane</keyword>
<keyword evidence="10" id="KW-1015">Disulfide bond</keyword>
<feature type="compositionally biased region" description="Gly residues" evidence="14">
    <location>
        <begin position="355"/>
        <end position="364"/>
    </location>
</feature>
<feature type="region of interest" description="Disordered" evidence="14">
    <location>
        <begin position="268"/>
        <end position="288"/>
    </location>
</feature>
<feature type="transmembrane region" description="Helical" evidence="15">
    <location>
        <begin position="137"/>
        <end position="160"/>
    </location>
</feature>